<feature type="compositionally biased region" description="Polar residues" evidence="1">
    <location>
        <begin position="89"/>
        <end position="99"/>
    </location>
</feature>
<accession>A0A6A4GKU7</accession>
<evidence type="ECO:0000313" key="3">
    <source>
        <dbReference type="Proteomes" id="UP000799118"/>
    </source>
</evidence>
<gene>
    <name evidence="2" type="ORF">BT96DRAFT_1006498</name>
</gene>
<name>A0A6A4GKU7_9AGAR</name>
<feature type="compositionally biased region" description="Polar residues" evidence="1">
    <location>
        <begin position="151"/>
        <end position="161"/>
    </location>
</feature>
<keyword evidence="3" id="KW-1185">Reference proteome</keyword>
<feature type="compositionally biased region" description="Polar residues" evidence="1">
    <location>
        <begin position="285"/>
        <end position="297"/>
    </location>
</feature>
<proteinExistence type="predicted"/>
<sequence>MELPSATSSSKNSSALPLTDDNGYELDDFVVSNNEAPLGTSPPALPDDPSAAAAAEPVSPIAWSASPPPHSRSTLLAERNGSNFLAKPSSPSYVNTMVSPSKKRPSARRVVQSPPPRSSTPIDLEDSDDSAQLVTVSPSKHTRQPPIGQELPSSPSKQACQEISPAHMSMPPESPSFVVVNGVKYYAEVPSPRFSNVSTQRDIYHSSSVSLSPSAVSPVSSSRPLHHEPFLCSQSSSFELPEVGDILKESKQSASSFTSPSKNNPPPNTPLSTPFPVSLRRPQPSLKNSKPSQSGHQSRLDAIKLAMNSPSDKKLLPSASDRLVSASAAASSMSPPHMVRVKPLSDDAPCDDFDFLTFAEAYDSLSDQEKRSFFACVNFVNWGVFINPSRANYTLSSCPVSTRNSEGKTKFVLSEDNSFNCVFLTSGHVVESYMVSPKTFPQCDKPPRVVRGVRVHTLSQESQTLFSSFGYLCNLSTFGCQATAGILDFRMIQRFDVNPDDPNNFTPSIPICPM</sequence>
<dbReference type="AlphaFoldDB" id="A0A6A4GKU7"/>
<reference evidence="2" key="1">
    <citation type="journal article" date="2019" name="Environ. Microbiol.">
        <title>Fungal ecological strategies reflected in gene transcription - a case study of two litter decomposers.</title>
        <authorList>
            <person name="Barbi F."/>
            <person name="Kohler A."/>
            <person name="Barry K."/>
            <person name="Baskaran P."/>
            <person name="Daum C."/>
            <person name="Fauchery L."/>
            <person name="Ihrmark K."/>
            <person name="Kuo A."/>
            <person name="LaButti K."/>
            <person name="Lipzen A."/>
            <person name="Morin E."/>
            <person name="Grigoriev I.V."/>
            <person name="Henrissat B."/>
            <person name="Lindahl B."/>
            <person name="Martin F."/>
        </authorList>
    </citation>
    <scope>NUCLEOTIDE SEQUENCE</scope>
    <source>
        <strain evidence="2">JB14</strain>
    </source>
</reference>
<feature type="compositionally biased region" description="Low complexity" evidence="1">
    <location>
        <begin position="47"/>
        <end position="60"/>
    </location>
</feature>
<feature type="compositionally biased region" description="Polar residues" evidence="1">
    <location>
        <begin position="130"/>
        <end position="139"/>
    </location>
</feature>
<feature type="region of interest" description="Disordered" evidence="1">
    <location>
        <begin position="1"/>
        <end position="172"/>
    </location>
</feature>
<organism evidence="2 3">
    <name type="scientific">Gymnopus androsaceus JB14</name>
    <dbReference type="NCBI Taxonomy" id="1447944"/>
    <lineage>
        <taxon>Eukaryota</taxon>
        <taxon>Fungi</taxon>
        <taxon>Dikarya</taxon>
        <taxon>Basidiomycota</taxon>
        <taxon>Agaricomycotina</taxon>
        <taxon>Agaricomycetes</taxon>
        <taxon>Agaricomycetidae</taxon>
        <taxon>Agaricales</taxon>
        <taxon>Marasmiineae</taxon>
        <taxon>Omphalotaceae</taxon>
        <taxon>Gymnopus</taxon>
    </lineage>
</organism>
<evidence type="ECO:0000313" key="2">
    <source>
        <dbReference type="EMBL" id="KAE9386020.1"/>
    </source>
</evidence>
<evidence type="ECO:0000256" key="1">
    <source>
        <dbReference type="SAM" id="MobiDB-lite"/>
    </source>
</evidence>
<feature type="compositionally biased region" description="Low complexity" evidence="1">
    <location>
        <begin position="206"/>
        <end position="223"/>
    </location>
</feature>
<dbReference type="EMBL" id="ML769921">
    <property type="protein sequence ID" value="KAE9386020.1"/>
    <property type="molecule type" value="Genomic_DNA"/>
</dbReference>
<dbReference type="OrthoDB" id="3070575at2759"/>
<dbReference type="Proteomes" id="UP000799118">
    <property type="component" value="Unassembled WGS sequence"/>
</dbReference>
<protein>
    <submittedName>
        <fullName evidence="2">Uncharacterized protein</fullName>
    </submittedName>
</protein>
<feature type="compositionally biased region" description="Low complexity" evidence="1">
    <location>
        <begin position="1"/>
        <end position="19"/>
    </location>
</feature>
<feature type="region of interest" description="Disordered" evidence="1">
    <location>
        <begin position="196"/>
        <end position="225"/>
    </location>
</feature>
<feature type="region of interest" description="Disordered" evidence="1">
    <location>
        <begin position="250"/>
        <end position="298"/>
    </location>
</feature>